<gene>
    <name evidence="1" type="ORF">CPELLU_LOCUS3513</name>
</gene>
<reference evidence="1" key="1">
    <citation type="submission" date="2021-06" db="EMBL/GenBank/DDBJ databases">
        <authorList>
            <person name="Kallberg Y."/>
            <person name="Tangrot J."/>
            <person name="Rosling A."/>
        </authorList>
    </citation>
    <scope>NUCLEOTIDE SEQUENCE</scope>
    <source>
        <strain evidence="1">FL966</strain>
    </source>
</reference>
<evidence type="ECO:0000313" key="1">
    <source>
        <dbReference type="EMBL" id="CAG8523725.1"/>
    </source>
</evidence>
<proteinExistence type="predicted"/>
<comment type="caution">
    <text evidence="1">The sequence shown here is derived from an EMBL/GenBank/DDBJ whole genome shotgun (WGS) entry which is preliminary data.</text>
</comment>
<dbReference type="EMBL" id="CAJVQA010001715">
    <property type="protein sequence ID" value="CAG8523725.1"/>
    <property type="molecule type" value="Genomic_DNA"/>
</dbReference>
<protein>
    <submittedName>
        <fullName evidence="1">7803_t:CDS:1</fullName>
    </submittedName>
</protein>
<keyword evidence="2" id="KW-1185">Reference proteome</keyword>
<sequence length="52" mass="6020">MNSYLKQTKTYLNTVAINDNIIGLELNQALEKFILSTINPHILVCIILYFYT</sequence>
<dbReference type="Proteomes" id="UP000789759">
    <property type="component" value="Unassembled WGS sequence"/>
</dbReference>
<organism evidence="1 2">
    <name type="scientific">Cetraspora pellucida</name>
    <dbReference type="NCBI Taxonomy" id="1433469"/>
    <lineage>
        <taxon>Eukaryota</taxon>
        <taxon>Fungi</taxon>
        <taxon>Fungi incertae sedis</taxon>
        <taxon>Mucoromycota</taxon>
        <taxon>Glomeromycotina</taxon>
        <taxon>Glomeromycetes</taxon>
        <taxon>Diversisporales</taxon>
        <taxon>Gigasporaceae</taxon>
        <taxon>Cetraspora</taxon>
    </lineage>
</organism>
<name>A0A9N9AAT4_9GLOM</name>
<dbReference type="AlphaFoldDB" id="A0A9N9AAT4"/>
<evidence type="ECO:0000313" key="2">
    <source>
        <dbReference type="Proteomes" id="UP000789759"/>
    </source>
</evidence>
<accession>A0A9N9AAT4</accession>